<feature type="domain" description="SAICAR synthetase/ADE2 N-terminal" evidence="10">
    <location>
        <begin position="13"/>
        <end position="257"/>
    </location>
</feature>
<name>A0A381Z1D8_9ZZZZ</name>
<dbReference type="AlphaFoldDB" id="A0A381Z1D8"/>
<dbReference type="GO" id="GO:0005737">
    <property type="term" value="C:cytoplasm"/>
    <property type="evidence" value="ECO:0007669"/>
    <property type="project" value="TreeGrafter"/>
</dbReference>
<dbReference type="NCBIfam" id="NF009251">
    <property type="entry name" value="PRK12607.1"/>
    <property type="match status" value="1"/>
</dbReference>
<accession>A0A381Z1D8</accession>
<dbReference type="Gene3D" id="3.30.470.20">
    <property type="entry name" value="ATP-grasp fold, B domain"/>
    <property type="match status" value="1"/>
</dbReference>
<evidence type="ECO:0000256" key="4">
    <source>
        <dbReference type="ARBA" id="ARBA00022598"/>
    </source>
</evidence>
<dbReference type="GO" id="GO:0004639">
    <property type="term" value="F:phosphoribosylaminoimidazolesuccinocarboxamide synthase activity"/>
    <property type="evidence" value="ECO:0007669"/>
    <property type="project" value="UniProtKB-EC"/>
</dbReference>
<dbReference type="FunFam" id="3.30.470.20:FF:000015">
    <property type="entry name" value="Phosphoribosylaminoimidazole-succinocarboxamide synthase"/>
    <property type="match status" value="1"/>
</dbReference>
<comment type="similarity">
    <text evidence="2">Belongs to the SAICAR synthetase family.</text>
</comment>
<dbReference type="UniPathway" id="UPA00074">
    <property type="reaction ID" value="UER00131"/>
</dbReference>
<gene>
    <name evidence="11" type="ORF">METZ01_LOCUS135864</name>
</gene>
<organism evidence="11">
    <name type="scientific">marine metagenome</name>
    <dbReference type="NCBI Taxonomy" id="408172"/>
    <lineage>
        <taxon>unclassified sequences</taxon>
        <taxon>metagenomes</taxon>
        <taxon>ecological metagenomes</taxon>
    </lineage>
</organism>
<comment type="catalytic activity">
    <reaction evidence="9">
        <text>5-amino-1-(5-phospho-D-ribosyl)imidazole-4-carboxylate + L-aspartate + ATP = (2S)-2-[5-amino-1-(5-phospho-beta-D-ribosyl)imidazole-4-carboxamido]succinate + ADP + phosphate + 2 H(+)</text>
        <dbReference type="Rhea" id="RHEA:22628"/>
        <dbReference type="ChEBI" id="CHEBI:15378"/>
        <dbReference type="ChEBI" id="CHEBI:29991"/>
        <dbReference type="ChEBI" id="CHEBI:30616"/>
        <dbReference type="ChEBI" id="CHEBI:43474"/>
        <dbReference type="ChEBI" id="CHEBI:58443"/>
        <dbReference type="ChEBI" id="CHEBI:77657"/>
        <dbReference type="ChEBI" id="CHEBI:456216"/>
        <dbReference type="EC" id="6.3.2.6"/>
    </reaction>
</comment>
<evidence type="ECO:0000256" key="2">
    <source>
        <dbReference type="ARBA" id="ARBA00010190"/>
    </source>
</evidence>
<dbReference type="PANTHER" id="PTHR43700:SF1">
    <property type="entry name" value="PHOSPHORIBOSYLAMINOIMIDAZOLE-SUCCINOCARBOXAMIDE SYNTHASE"/>
    <property type="match status" value="1"/>
</dbReference>
<dbReference type="CDD" id="cd01414">
    <property type="entry name" value="SAICAR_synt_Sc"/>
    <property type="match status" value="1"/>
</dbReference>
<dbReference type="Gene3D" id="3.30.200.20">
    <property type="entry name" value="Phosphorylase Kinase, domain 1"/>
    <property type="match status" value="1"/>
</dbReference>
<protein>
    <recommendedName>
        <fullName evidence="3">phosphoribosylaminoimidazolesuccinocarboxamide synthase</fullName>
        <ecNumber evidence="3">6.3.2.6</ecNumber>
    </recommendedName>
    <alternativeName>
        <fullName evidence="8">SAICAR synthetase</fullName>
    </alternativeName>
</protein>
<dbReference type="GO" id="GO:0005524">
    <property type="term" value="F:ATP binding"/>
    <property type="evidence" value="ECO:0007669"/>
    <property type="project" value="UniProtKB-KW"/>
</dbReference>
<evidence type="ECO:0000256" key="1">
    <source>
        <dbReference type="ARBA" id="ARBA00004672"/>
    </source>
</evidence>
<evidence type="ECO:0000256" key="9">
    <source>
        <dbReference type="ARBA" id="ARBA00048475"/>
    </source>
</evidence>
<evidence type="ECO:0000256" key="6">
    <source>
        <dbReference type="ARBA" id="ARBA00022755"/>
    </source>
</evidence>
<keyword evidence="7" id="KW-0067">ATP-binding</keyword>
<dbReference type="Pfam" id="PF01259">
    <property type="entry name" value="SAICAR_synt"/>
    <property type="match status" value="1"/>
</dbReference>
<proteinExistence type="inferred from homology"/>
<comment type="pathway">
    <text evidence="1">Purine metabolism; IMP biosynthesis via de novo pathway; 5-amino-1-(5-phospho-D-ribosyl)imidazole-4-carboxamide from 5-amino-1-(5-phospho-D-ribosyl)imidazole-4-carboxylate: step 1/2.</text>
</comment>
<dbReference type="HAMAP" id="MF_00137">
    <property type="entry name" value="SAICAR_synth"/>
    <property type="match status" value="1"/>
</dbReference>
<dbReference type="SUPFAM" id="SSF56104">
    <property type="entry name" value="SAICAR synthase-like"/>
    <property type="match status" value="1"/>
</dbReference>
<dbReference type="InterPro" id="IPR028923">
    <property type="entry name" value="SAICAR_synt/ADE2_N"/>
</dbReference>
<evidence type="ECO:0000256" key="8">
    <source>
        <dbReference type="ARBA" id="ARBA00030409"/>
    </source>
</evidence>
<dbReference type="InterPro" id="IPR018236">
    <property type="entry name" value="SAICAR_synthetase_CS"/>
</dbReference>
<reference evidence="11" key="1">
    <citation type="submission" date="2018-05" db="EMBL/GenBank/DDBJ databases">
        <authorList>
            <person name="Lanie J.A."/>
            <person name="Ng W.-L."/>
            <person name="Kazmierczak K.M."/>
            <person name="Andrzejewski T.M."/>
            <person name="Davidsen T.M."/>
            <person name="Wayne K.J."/>
            <person name="Tettelin H."/>
            <person name="Glass J.I."/>
            <person name="Rusch D."/>
            <person name="Podicherti R."/>
            <person name="Tsui H.-C.T."/>
            <person name="Winkler M.E."/>
        </authorList>
    </citation>
    <scope>NUCLEOTIDE SEQUENCE</scope>
</reference>
<keyword evidence="6" id="KW-0658">Purine biosynthesis</keyword>
<keyword evidence="4" id="KW-0436">Ligase</keyword>
<evidence type="ECO:0000259" key="10">
    <source>
        <dbReference type="Pfam" id="PF01259"/>
    </source>
</evidence>
<dbReference type="PROSITE" id="PS01057">
    <property type="entry name" value="SAICAR_SYNTHETASE_1"/>
    <property type="match status" value="1"/>
</dbReference>
<evidence type="ECO:0000313" key="11">
    <source>
        <dbReference type="EMBL" id="SVA83010.1"/>
    </source>
</evidence>
<dbReference type="FunFam" id="3.30.200.20:FF:000199">
    <property type="entry name" value="Phosphoribosylaminoimidazole-succinocarboxamide synthase"/>
    <property type="match status" value="1"/>
</dbReference>
<dbReference type="EC" id="6.3.2.6" evidence="3"/>
<evidence type="ECO:0000256" key="5">
    <source>
        <dbReference type="ARBA" id="ARBA00022741"/>
    </source>
</evidence>
<evidence type="ECO:0000256" key="7">
    <source>
        <dbReference type="ARBA" id="ARBA00022840"/>
    </source>
</evidence>
<dbReference type="GO" id="GO:0006189">
    <property type="term" value="P:'de novo' IMP biosynthetic process"/>
    <property type="evidence" value="ECO:0007669"/>
    <property type="project" value="UniProtKB-UniPathway"/>
</dbReference>
<dbReference type="EMBL" id="UINC01019584">
    <property type="protein sequence ID" value="SVA83010.1"/>
    <property type="molecule type" value="Genomic_DNA"/>
</dbReference>
<sequence>MTETSLSKVPKRTGKVRDQYDLGNKIALITTDRQSAFDRVLASIPFKGQVLNQTSAWWFKQTKNIIYNHVIDVPDPNVTIAKKCNVFPIEFVVRGYITGSTGTALWTVYNNGDREYCGNVLPEGLVKNQKLEANMLTPTTKEETHDRPISPDEIVSEGWMTQEDWDYCSQKALELFRFGQKKAAGNGMILVDTKYEMGRDADGNIMLVDEIHTPDSSRYWISGSYDERMIAGEEPQNIDKEFLRLWFVDNCDPYNDELLPDAPKELVKELSSRYIYLYETITCELFPFPDSGRSINARIEESLNEFI</sequence>
<dbReference type="PANTHER" id="PTHR43700">
    <property type="entry name" value="PHOSPHORIBOSYLAMINOIMIDAZOLE-SUCCINOCARBOXAMIDE SYNTHASE"/>
    <property type="match status" value="1"/>
</dbReference>
<evidence type="ECO:0000256" key="3">
    <source>
        <dbReference type="ARBA" id="ARBA00012217"/>
    </source>
</evidence>
<keyword evidence="5" id="KW-0547">Nucleotide-binding</keyword>